<name>A0A8J1UW17_OWEFU</name>
<evidence type="ECO:0000256" key="1">
    <source>
        <dbReference type="SAM" id="MobiDB-lite"/>
    </source>
</evidence>
<evidence type="ECO:0000313" key="3">
    <source>
        <dbReference type="EMBL" id="CAH1800716.1"/>
    </source>
</evidence>
<dbReference type="EMBL" id="CAIIXF020000012">
    <property type="protein sequence ID" value="CAH1800716.1"/>
    <property type="molecule type" value="Genomic_DNA"/>
</dbReference>
<keyword evidence="4" id="KW-1185">Reference proteome</keyword>
<sequence length="248" mass="27295">MGWGANNTLSQYLYWLMGFANNAQRVYYYIILSNCVFVNGGVEVECRIAQQCFEVAASNTIVAGQCFDVINAGVQSSTLNLPVHETTAMLYNGSQTAEVLYTTTRDHPQSSGSWTSITPTRDLTTMPRVSRPAATKPNEQQATTARHDDQVTTTGIYSLPPTTTKLDPPSQTTDAFTLVYHNVTNSPPTARQNEAILPAIITSVLVFIVCCVVIAILIVKKLKRQNQLNNHFITGVELRGVYNQTTEV</sequence>
<feature type="region of interest" description="Disordered" evidence="1">
    <location>
        <begin position="129"/>
        <end position="170"/>
    </location>
</feature>
<dbReference type="AlphaFoldDB" id="A0A8J1UW17"/>
<reference evidence="3" key="1">
    <citation type="submission" date="2022-03" db="EMBL/GenBank/DDBJ databases">
        <authorList>
            <person name="Martin C."/>
        </authorList>
    </citation>
    <scope>NUCLEOTIDE SEQUENCE</scope>
</reference>
<keyword evidence="2" id="KW-0812">Transmembrane</keyword>
<protein>
    <submittedName>
        <fullName evidence="3">Uncharacterized protein</fullName>
    </submittedName>
</protein>
<comment type="caution">
    <text evidence="3">The sequence shown here is derived from an EMBL/GenBank/DDBJ whole genome shotgun (WGS) entry which is preliminary data.</text>
</comment>
<organism evidence="3 4">
    <name type="scientific">Owenia fusiformis</name>
    <name type="common">Polychaete worm</name>
    <dbReference type="NCBI Taxonomy" id="6347"/>
    <lineage>
        <taxon>Eukaryota</taxon>
        <taxon>Metazoa</taxon>
        <taxon>Spiralia</taxon>
        <taxon>Lophotrochozoa</taxon>
        <taxon>Annelida</taxon>
        <taxon>Polychaeta</taxon>
        <taxon>Sedentaria</taxon>
        <taxon>Canalipalpata</taxon>
        <taxon>Sabellida</taxon>
        <taxon>Oweniida</taxon>
        <taxon>Oweniidae</taxon>
        <taxon>Owenia</taxon>
    </lineage>
</organism>
<dbReference type="Proteomes" id="UP000749559">
    <property type="component" value="Unassembled WGS sequence"/>
</dbReference>
<evidence type="ECO:0000256" key="2">
    <source>
        <dbReference type="SAM" id="Phobius"/>
    </source>
</evidence>
<keyword evidence="2" id="KW-0472">Membrane</keyword>
<gene>
    <name evidence="3" type="ORF">OFUS_LOCUS24569</name>
</gene>
<proteinExistence type="predicted"/>
<feature type="transmembrane region" description="Helical" evidence="2">
    <location>
        <begin position="195"/>
        <end position="219"/>
    </location>
</feature>
<accession>A0A8J1UW17</accession>
<feature type="compositionally biased region" description="Polar residues" evidence="1">
    <location>
        <begin position="151"/>
        <end position="170"/>
    </location>
</feature>
<keyword evidence="2" id="KW-1133">Transmembrane helix</keyword>
<evidence type="ECO:0000313" key="4">
    <source>
        <dbReference type="Proteomes" id="UP000749559"/>
    </source>
</evidence>